<evidence type="ECO:0000256" key="12">
    <source>
        <dbReference type="ARBA" id="ARBA00023324"/>
    </source>
</evidence>
<dbReference type="FunFam" id="1.10.520.10:FF:000001">
    <property type="entry name" value="Peroxidase"/>
    <property type="match status" value="1"/>
</dbReference>
<dbReference type="EC" id="1.11.1.7" evidence="3 18"/>
<keyword evidence="8 18" id="KW-0560">Oxidoreductase</keyword>
<reference evidence="21 22" key="1">
    <citation type="submission" date="2016-03" db="EMBL/GenBank/DDBJ databases">
        <title>Mechanisms controlling the formation of the plant cell surface in tip-growing cells are functionally conserved among land plants.</title>
        <authorList>
            <person name="Honkanen S."/>
            <person name="Jones V.A."/>
            <person name="Morieri G."/>
            <person name="Champion C."/>
            <person name="Hetherington A.J."/>
            <person name="Kelly S."/>
            <person name="Saint-Marcoux D."/>
            <person name="Proust H."/>
            <person name="Prescott H."/>
            <person name="Dolan L."/>
        </authorList>
    </citation>
    <scope>NUCLEOTIDE SEQUENCE [LARGE SCALE GENOMIC DNA]</scope>
    <source>
        <strain evidence="22">cv. Tak-1 and cv. Tak-2</strain>
        <tissue evidence="21">Whole gametophyte</tissue>
    </source>
</reference>
<keyword evidence="18" id="KW-0732">Signal</keyword>
<feature type="chain" id="PRO_5042304637" description="Peroxidase" evidence="18">
    <location>
        <begin position="25"/>
        <end position="335"/>
    </location>
</feature>
<dbReference type="GO" id="GO:0046872">
    <property type="term" value="F:metal ion binding"/>
    <property type="evidence" value="ECO:0007669"/>
    <property type="project" value="UniProtKB-UniRule"/>
</dbReference>
<dbReference type="Pfam" id="PF00141">
    <property type="entry name" value="peroxidase"/>
    <property type="match status" value="1"/>
</dbReference>
<keyword evidence="5 18" id="KW-0349">Heme</keyword>
<evidence type="ECO:0000256" key="4">
    <source>
        <dbReference type="ARBA" id="ARBA00022559"/>
    </source>
</evidence>
<dbReference type="EMBL" id="LVLJ01002594">
    <property type="protein sequence ID" value="OAE24450.1"/>
    <property type="molecule type" value="Genomic_DNA"/>
</dbReference>
<dbReference type="GO" id="GO:0042744">
    <property type="term" value="P:hydrogen peroxide catabolic process"/>
    <property type="evidence" value="ECO:0007669"/>
    <property type="project" value="UniProtKB-KW"/>
</dbReference>
<evidence type="ECO:0000256" key="10">
    <source>
        <dbReference type="ARBA" id="ARBA00023157"/>
    </source>
</evidence>
<protein>
    <recommendedName>
        <fullName evidence="3 18">Peroxidase</fullName>
        <ecNumber evidence="3 18">1.11.1.7</ecNumber>
    </recommendedName>
</protein>
<evidence type="ECO:0000259" key="19">
    <source>
        <dbReference type="PROSITE" id="PS50873"/>
    </source>
</evidence>
<evidence type="ECO:0000313" key="21">
    <source>
        <dbReference type="EMBL" id="OAE24450.1"/>
    </source>
</evidence>
<dbReference type="CDD" id="cd00693">
    <property type="entry name" value="secretory_peroxidase"/>
    <property type="match status" value="1"/>
</dbReference>
<comment type="similarity">
    <text evidence="18">Belongs to the peroxidase family. Classical plant (class III) peroxidase subfamily.</text>
</comment>
<keyword evidence="7 15" id="KW-0106">Calcium</keyword>
<keyword evidence="12 18" id="KW-0376">Hydrogen peroxide</keyword>
<evidence type="ECO:0000256" key="1">
    <source>
        <dbReference type="ARBA" id="ARBA00000189"/>
    </source>
</evidence>
<keyword evidence="22" id="KW-1185">Reference proteome</keyword>
<reference evidence="23" key="3">
    <citation type="journal article" date="2020" name="Curr. Biol.">
        <title>Chromatin organization in early land plants reveals an ancestral association between H3K27me3, transposons, and constitutive heterochromatin.</title>
        <authorList>
            <person name="Montgomery S.A."/>
            <person name="Tanizawa Y."/>
            <person name="Galik B."/>
            <person name="Wang N."/>
            <person name="Ito T."/>
            <person name="Mochizuki T."/>
            <person name="Akimcheva S."/>
            <person name="Bowman J.L."/>
            <person name="Cognat V."/>
            <person name="Marechal-Drouard L."/>
            <person name="Ekker H."/>
            <person name="Hong S.F."/>
            <person name="Kohchi T."/>
            <person name="Lin S.S."/>
            <person name="Liu L.D."/>
            <person name="Nakamura Y."/>
            <person name="Valeeva L.R."/>
            <person name="Shakirov E.V."/>
            <person name="Shippen D.E."/>
            <person name="Wei W.L."/>
            <person name="Yagura M."/>
            <person name="Yamaoka S."/>
            <person name="Yamato K.T."/>
            <person name="Liu C."/>
            <person name="Berger F."/>
        </authorList>
    </citation>
    <scope>NUCLEOTIDE SEQUENCE [LARGE SCALE GENOMIC DNA]</scope>
    <source>
        <strain evidence="23">Tak-1</strain>
    </source>
</reference>
<dbReference type="InterPro" id="IPR033905">
    <property type="entry name" value="Secretory_peroxidase"/>
</dbReference>
<feature type="domain" description="Plant heme peroxidase family profile" evidence="19">
    <location>
        <begin position="25"/>
        <end position="325"/>
    </location>
</feature>
<feature type="binding site" evidence="15">
    <location>
        <position position="74"/>
    </location>
    <ligand>
        <name>Ca(2+)</name>
        <dbReference type="ChEBI" id="CHEBI:29108"/>
        <label>1</label>
    </ligand>
</feature>
<dbReference type="PROSITE" id="PS51257">
    <property type="entry name" value="PROKAR_LIPOPROTEIN"/>
    <property type="match status" value="1"/>
</dbReference>
<feature type="binding site" evidence="15">
    <location>
        <position position="70"/>
    </location>
    <ligand>
        <name>Ca(2+)</name>
        <dbReference type="ChEBI" id="CHEBI:29108"/>
        <label>1</label>
    </ligand>
</feature>
<feature type="binding site" evidence="15">
    <location>
        <position position="246"/>
    </location>
    <ligand>
        <name>Ca(2+)</name>
        <dbReference type="ChEBI" id="CHEBI:29108"/>
        <label>2</label>
    </ligand>
</feature>
<comment type="similarity">
    <text evidence="2">Belongs to the peroxidase family. Ascorbate peroxidase subfamily.</text>
</comment>
<dbReference type="Proteomes" id="UP001162541">
    <property type="component" value="Chromosome 3"/>
</dbReference>
<feature type="binding site" evidence="15">
    <location>
        <position position="253"/>
    </location>
    <ligand>
        <name>Ca(2+)</name>
        <dbReference type="ChEBI" id="CHEBI:29108"/>
        <label>2</label>
    </ligand>
</feature>
<dbReference type="InterPro" id="IPR010255">
    <property type="entry name" value="Haem_peroxidase_sf"/>
</dbReference>
<evidence type="ECO:0000256" key="16">
    <source>
        <dbReference type="PIRSR" id="PIRSR600823-4"/>
    </source>
</evidence>
<feature type="binding site" evidence="15">
    <location>
        <position position="89"/>
    </location>
    <ligand>
        <name>Ca(2+)</name>
        <dbReference type="ChEBI" id="CHEBI:29108"/>
        <label>1</label>
    </ligand>
</feature>
<feature type="disulfide bond" evidence="17">
    <location>
        <begin position="68"/>
        <end position="73"/>
    </location>
</feature>
<dbReference type="PANTHER" id="PTHR31235">
    <property type="entry name" value="PEROXIDASE 25-RELATED"/>
    <property type="match status" value="1"/>
</dbReference>
<dbReference type="InterPro" id="IPR019794">
    <property type="entry name" value="Peroxidases_AS"/>
</dbReference>
<sequence length="335" mass="36069">MASRRQAVASCAFGLLMLALACNADLTDDFYALSCPNVTTIVRDLVTTQVAADVGIAAGLLRLHFHDCFVMGCDGSVLLNATSTLEESERDSPPNANSLRGFEQVDEIKAALEQQCPGMVSCADILALAARDATELTGGPTWPVPLGRRDGYISSSEEAQKKLPPSDGSFIDLVRNFANVGLDALDMVILSGAHTLGRGRCVKVWDRLYNFTGVPDLTDPSMDPTFADDLKVKCPKDNTGTFIMMDTTDGVFDNVYYQDVGSKRGLFESDSALLENPIGSNLVTSISTNQSSFFDAFALSMVKMGKIDLKLGTQGEVRRKCAVTNPSRHPRAFSA</sequence>
<feature type="site" description="Transition state stabilizer" evidence="16">
    <location>
        <position position="62"/>
    </location>
</feature>
<dbReference type="AlphaFoldDB" id="A0A176VUG6"/>
<evidence type="ECO:0000256" key="15">
    <source>
        <dbReference type="PIRSR" id="PIRSR600823-3"/>
    </source>
</evidence>
<feature type="binding site" evidence="15">
    <location>
        <position position="195"/>
    </location>
    <ligand>
        <name>Ca(2+)</name>
        <dbReference type="ChEBI" id="CHEBI:29108"/>
        <label>2</label>
    </ligand>
</feature>
<keyword evidence="18" id="KW-0964">Secreted</keyword>
<feature type="binding site" evidence="15">
    <location>
        <position position="72"/>
    </location>
    <ligand>
        <name>Ca(2+)</name>
        <dbReference type="ChEBI" id="CHEBI:29108"/>
        <label>1</label>
    </ligand>
</feature>
<feature type="active site" description="Proton acceptor" evidence="13">
    <location>
        <position position="66"/>
    </location>
</feature>
<feature type="binding site" evidence="14">
    <location>
        <position position="164"/>
    </location>
    <ligand>
        <name>substrate</name>
    </ligand>
</feature>
<evidence type="ECO:0000313" key="20">
    <source>
        <dbReference type="EMBL" id="BBN05899.1"/>
    </source>
</evidence>
<evidence type="ECO:0000256" key="18">
    <source>
        <dbReference type="RuleBase" id="RU362060"/>
    </source>
</evidence>
<evidence type="ECO:0000256" key="3">
    <source>
        <dbReference type="ARBA" id="ARBA00012313"/>
    </source>
</evidence>
<evidence type="ECO:0000256" key="5">
    <source>
        <dbReference type="ARBA" id="ARBA00022617"/>
    </source>
</evidence>
<dbReference type="Proteomes" id="UP000077202">
    <property type="component" value="Unassembled WGS sequence"/>
</dbReference>
<keyword evidence="4 18" id="KW-0575">Peroxidase</keyword>
<dbReference type="GO" id="GO:0006979">
    <property type="term" value="P:response to oxidative stress"/>
    <property type="evidence" value="ECO:0007669"/>
    <property type="project" value="UniProtKB-UniRule"/>
</dbReference>
<feature type="disulfide bond" evidence="17">
    <location>
        <begin position="122"/>
        <end position="321"/>
    </location>
</feature>
<dbReference type="InterPro" id="IPR000823">
    <property type="entry name" value="Peroxidase_pln"/>
</dbReference>
<keyword evidence="11" id="KW-0325">Glycoprotein</keyword>
<evidence type="ECO:0000256" key="7">
    <source>
        <dbReference type="ARBA" id="ARBA00022837"/>
    </source>
</evidence>
<dbReference type="PRINTS" id="PR00461">
    <property type="entry name" value="PLPEROXIDASE"/>
</dbReference>
<feature type="binding site" description="axial binding residue" evidence="15">
    <location>
        <position position="194"/>
    </location>
    <ligand>
        <name>heme b</name>
        <dbReference type="ChEBI" id="CHEBI:60344"/>
    </ligand>
    <ligandPart>
        <name>Fe</name>
        <dbReference type="ChEBI" id="CHEBI:18248"/>
    </ligandPart>
</feature>
<dbReference type="PRINTS" id="PR00458">
    <property type="entry name" value="PEROXIDASE"/>
</dbReference>
<dbReference type="Gene3D" id="1.10.420.10">
    <property type="entry name" value="Peroxidase, domain 2"/>
    <property type="match status" value="1"/>
</dbReference>
<comment type="cofactor">
    <cofactor evidence="15 18">
        <name>Ca(2+)</name>
        <dbReference type="ChEBI" id="CHEBI:29108"/>
    </cofactor>
    <text evidence="15 18">Binds 2 calcium ions per subunit.</text>
</comment>
<comment type="catalytic activity">
    <reaction evidence="1 18">
        <text>2 a phenolic donor + H2O2 = 2 a phenolic radical donor + 2 H2O</text>
        <dbReference type="Rhea" id="RHEA:56136"/>
        <dbReference type="ChEBI" id="CHEBI:15377"/>
        <dbReference type="ChEBI" id="CHEBI:16240"/>
        <dbReference type="ChEBI" id="CHEBI:139520"/>
        <dbReference type="ChEBI" id="CHEBI:139521"/>
        <dbReference type="EC" id="1.11.1.7"/>
    </reaction>
</comment>
<evidence type="ECO:0000256" key="8">
    <source>
        <dbReference type="ARBA" id="ARBA00023002"/>
    </source>
</evidence>
<dbReference type="GO" id="GO:0140825">
    <property type="term" value="F:lactoperoxidase activity"/>
    <property type="evidence" value="ECO:0007669"/>
    <property type="project" value="UniProtKB-EC"/>
</dbReference>
<feature type="disulfide bond" evidence="17">
    <location>
        <begin position="201"/>
        <end position="234"/>
    </location>
</feature>
<feature type="signal peptide" evidence="18">
    <location>
        <begin position="1"/>
        <end position="24"/>
    </location>
</feature>
<dbReference type="Gene3D" id="1.10.520.10">
    <property type="match status" value="1"/>
</dbReference>
<dbReference type="EMBL" id="AP019868">
    <property type="protein sequence ID" value="BBN05899.1"/>
    <property type="molecule type" value="Genomic_DNA"/>
</dbReference>
<dbReference type="PROSITE" id="PS00436">
    <property type="entry name" value="PEROXIDASE_2"/>
    <property type="match status" value="1"/>
</dbReference>
<comment type="cofactor">
    <cofactor evidence="15 18">
        <name>heme b</name>
        <dbReference type="ChEBI" id="CHEBI:60344"/>
    </cofactor>
    <text evidence="15 18">Binds 1 heme b (iron(II)-protoporphyrin IX) group per subunit.</text>
</comment>
<gene>
    <name evidence="21" type="ORF">AXG93_1615s1030</name>
    <name evidence="20" type="ORF">Mp_3g16820</name>
</gene>
<feature type="binding site" evidence="15">
    <location>
        <position position="248"/>
    </location>
    <ligand>
        <name>Ca(2+)</name>
        <dbReference type="ChEBI" id="CHEBI:29108"/>
        <label>2</label>
    </ligand>
</feature>
<comment type="function">
    <text evidence="18">Removal of H(2)O(2), oxidation of toxic reductants, biosynthesis and degradation of lignin, suberization, auxin catabolism, response to environmental stresses such as wounding, pathogen attack and oxidative stress.</text>
</comment>
<dbReference type="InterPro" id="IPR019793">
    <property type="entry name" value="Peroxidases_heam-ligand_BS"/>
</dbReference>
<dbReference type="PROSITE" id="PS50873">
    <property type="entry name" value="PEROXIDASE_4"/>
    <property type="match status" value="1"/>
</dbReference>
<evidence type="ECO:0000256" key="6">
    <source>
        <dbReference type="ARBA" id="ARBA00022723"/>
    </source>
</evidence>
<feature type="binding site" evidence="15">
    <location>
        <position position="67"/>
    </location>
    <ligand>
        <name>Ca(2+)</name>
        <dbReference type="ChEBI" id="CHEBI:29108"/>
        <label>1</label>
    </ligand>
</feature>
<evidence type="ECO:0000256" key="13">
    <source>
        <dbReference type="PIRSR" id="PIRSR600823-1"/>
    </source>
</evidence>
<name>A0A176VUG6_MARPO</name>
<evidence type="ECO:0000256" key="14">
    <source>
        <dbReference type="PIRSR" id="PIRSR600823-2"/>
    </source>
</evidence>
<feature type="disulfide bond" evidence="17">
    <location>
        <begin position="35"/>
        <end position="116"/>
    </location>
</feature>
<proteinExistence type="inferred from homology"/>
<dbReference type="InterPro" id="IPR002016">
    <property type="entry name" value="Haem_peroxidase"/>
</dbReference>
<dbReference type="GO" id="GO:0020037">
    <property type="term" value="F:heme binding"/>
    <property type="evidence" value="ECO:0007669"/>
    <property type="project" value="UniProtKB-UniRule"/>
</dbReference>
<dbReference type="FunFam" id="1.10.420.10:FF:000001">
    <property type="entry name" value="Peroxidase"/>
    <property type="match status" value="1"/>
</dbReference>
<comment type="subcellular location">
    <subcellularLocation>
        <location evidence="18">Secreted</location>
    </subcellularLocation>
</comment>
<evidence type="ECO:0000256" key="2">
    <source>
        <dbReference type="ARBA" id="ARBA00006873"/>
    </source>
</evidence>
<evidence type="ECO:0000256" key="9">
    <source>
        <dbReference type="ARBA" id="ARBA00023004"/>
    </source>
</evidence>
<dbReference type="GO" id="GO:0005576">
    <property type="term" value="C:extracellular region"/>
    <property type="evidence" value="ECO:0007669"/>
    <property type="project" value="UniProtKB-SubCell"/>
</dbReference>
<reference evidence="20" key="2">
    <citation type="journal article" date="2019" name="Curr. Biol.">
        <title>Chromatin organization in early land plants reveals an ancestral association between H3K27me3, transposons, and constitutive heterochromatin.</title>
        <authorList>
            <person name="Montgomery S.A."/>
            <person name="Tanizawa Y."/>
            <person name="Galik B."/>
            <person name="Wang N."/>
            <person name="Ito T."/>
            <person name="Mochizuki T."/>
            <person name="Akimcheva S."/>
            <person name="Bowman J."/>
            <person name="Cognat V."/>
            <person name="Drouard L."/>
            <person name="Ekker H."/>
            <person name="Houng S."/>
            <person name="Kohchi T."/>
            <person name="Lin S."/>
            <person name="Liu L.D."/>
            <person name="Nakamura Y."/>
            <person name="Valeeva L.R."/>
            <person name="Shakirov E.V."/>
            <person name="Shippen D.E."/>
            <person name="Wei W."/>
            <person name="Yagura M."/>
            <person name="Yamaoka S."/>
            <person name="Yamato K.T."/>
            <person name="Liu C."/>
            <person name="Berger F."/>
        </authorList>
    </citation>
    <scope>NUCLEOTIDE SEQUENCE [LARGE SCALE GENOMIC DNA]</scope>
    <source>
        <strain evidence="20">Tak-1</strain>
    </source>
</reference>
<evidence type="ECO:0000313" key="23">
    <source>
        <dbReference type="Proteomes" id="UP001162541"/>
    </source>
</evidence>
<accession>A0A176VUG6</accession>
<evidence type="ECO:0000313" key="22">
    <source>
        <dbReference type="Proteomes" id="UP000077202"/>
    </source>
</evidence>
<keyword evidence="6 15" id="KW-0479">Metal-binding</keyword>
<evidence type="ECO:0000256" key="11">
    <source>
        <dbReference type="ARBA" id="ARBA00023180"/>
    </source>
</evidence>
<keyword evidence="10 17" id="KW-1015">Disulfide bond</keyword>
<evidence type="ECO:0000256" key="17">
    <source>
        <dbReference type="PIRSR" id="PIRSR600823-5"/>
    </source>
</evidence>
<feature type="binding site" evidence="15">
    <location>
        <position position="76"/>
    </location>
    <ligand>
        <name>Ca(2+)</name>
        <dbReference type="ChEBI" id="CHEBI:29108"/>
        <label>1</label>
    </ligand>
</feature>
<dbReference type="PROSITE" id="PS00435">
    <property type="entry name" value="PEROXIDASE_1"/>
    <property type="match status" value="1"/>
</dbReference>
<dbReference type="SUPFAM" id="SSF48113">
    <property type="entry name" value="Heme-dependent peroxidases"/>
    <property type="match status" value="1"/>
</dbReference>
<keyword evidence="9 15" id="KW-0408">Iron</keyword>
<organism evidence="21 22">
    <name type="scientific">Marchantia polymorpha subsp. ruderalis</name>
    <dbReference type="NCBI Taxonomy" id="1480154"/>
    <lineage>
        <taxon>Eukaryota</taxon>
        <taxon>Viridiplantae</taxon>
        <taxon>Streptophyta</taxon>
        <taxon>Embryophyta</taxon>
        <taxon>Marchantiophyta</taxon>
        <taxon>Marchantiopsida</taxon>
        <taxon>Marchantiidae</taxon>
        <taxon>Marchantiales</taxon>
        <taxon>Marchantiaceae</taxon>
        <taxon>Marchantia</taxon>
    </lineage>
</organism>